<dbReference type="Proteomes" id="UP000630923">
    <property type="component" value="Unassembled WGS sequence"/>
</dbReference>
<feature type="signal peptide" evidence="1">
    <location>
        <begin position="1"/>
        <end position="18"/>
    </location>
</feature>
<protein>
    <submittedName>
        <fullName evidence="3">Glycosyl hydrolase</fullName>
    </submittedName>
</protein>
<dbReference type="InterPro" id="IPR010496">
    <property type="entry name" value="AL/BT2_dom"/>
</dbReference>
<feature type="domain" description="3-keto-alpha-glucoside-1,2-lyase/3-keto-2-hydroxy-glucal hydratase" evidence="2">
    <location>
        <begin position="25"/>
        <end position="210"/>
    </location>
</feature>
<feature type="chain" id="PRO_5037056635" evidence="1">
    <location>
        <begin position="19"/>
        <end position="214"/>
    </location>
</feature>
<dbReference type="PROSITE" id="PS51257">
    <property type="entry name" value="PROKAR_LIPOPROTEIN"/>
    <property type="match status" value="1"/>
</dbReference>
<organism evidence="3 4">
    <name type="scientific">Kordiimonas sediminis</name>
    <dbReference type="NCBI Taxonomy" id="1735581"/>
    <lineage>
        <taxon>Bacteria</taxon>
        <taxon>Pseudomonadati</taxon>
        <taxon>Pseudomonadota</taxon>
        <taxon>Alphaproteobacteria</taxon>
        <taxon>Kordiimonadales</taxon>
        <taxon>Kordiimonadaceae</taxon>
        <taxon>Kordiimonas</taxon>
    </lineage>
</organism>
<reference evidence="3" key="2">
    <citation type="submission" date="2020-09" db="EMBL/GenBank/DDBJ databases">
        <authorList>
            <person name="Sun Q."/>
            <person name="Kim S."/>
        </authorList>
    </citation>
    <scope>NUCLEOTIDE SEQUENCE</scope>
    <source>
        <strain evidence="3">KCTC 42590</strain>
    </source>
</reference>
<proteinExistence type="predicted"/>
<reference evidence="3" key="1">
    <citation type="journal article" date="2014" name="Int. J. Syst. Evol. Microbiol.">
        <title>Complete genome sequence of Corynebacterium casei LMG S-19264T (=DSM 44701T), isolated from a smear-ripened cheese.</title>
        <authorList>
            <consortium name="US DOE Joint Genome Institute (JGI-PGF)"/>
            <person name="Walter F."/>
            <person name="Albersmeier A."/>
            <person name="Kalinowski J."/>
            <person name="Ruckert C."/>
        </authorList>
    </citation>
    <scope>NUCLEOTIDE SEQUENCE</scope>
    <source>
        <strain evidence="3">KCTC 42590</strain>
    </source>
</reference>
<evidence type="ECO:0000256" key="1">
    <source>
        <dbReference type="SAM" id="SignalP"/>
    </source>
</evidence>
<evidence type="ECO:0000313" key="4">
    <source>
        <dbReference type="Proteomes" id="UP000630923"/>
    </source>
</evidence>
<evidence type="ECO:0000259" key="2">
    <source>
        <dbReference type="Pfam" id="PF06439"/>
    </source>
</evidence>
<dbReference type="AlphaFoldDB" id="A0A919AKW1"/>
<evidence type="ECO:0000313" key="3">
    <source>
        <dbReference type="EMBL" id="GHF13376.1"/>
    </source>
</evidence>
<keyword evidence="3" id="KW-0378">Hydrolase</keyword>
<comment type="caution">
    <text evidence="3">The sequence shown here is derived from an EMBL/GenBank/DDBJ whole genome shotgun (WGS) entry which is preliminary data.</text>
</comment>
<keyword evidence="1" id="KW-0732">Signal</keyword>
<dbReference type="Pfam" id="PF06439">
    <property type="entry name" value="3keto-disac_hyd"/>
    <property type="match status" value="1"/>
</dbReference>
<dbReference type="EMBL" id="BNCI01000001">
    <property type="protein sequence ID" value="GHF13376.1"/>
    <property type="molecule type" value="Genomic_DNA"/>
</dbReference>
<dbReference type="RefSeq" id="WP_191249901.1">
    <property type="nucleotide sequence ID" value="NZ_BNCI01000001.1"/>
</dbReference>
<gene>
    <name evidence="3" type="ORF">GCM10017044_04220</name>
</gene>
<name>A0A919AKW1_9PROT</name>
<sequence length="214" mass="23758">MKAFLAAALLFSTTAACAEESTLLDASQWRRYQSTDISAGWEAKGETLRVIAKGAGDLISKETYRNFDLTFEWKISEGGNSGVFFHVQETPDLKQVYFSGPEYQLLDNVGRDEPPLEQAGALFALYAPTEDTTKPVGEFNTSRLIVQGDTVEHWLNGKLVVSYDMGSQDFKAKVAASKFSNWPAFAAKREGHIALQDHGDPVTFRNIRITRLPD</sequence>
<accession>A0A919AKW1</accession>
<keyword evidence="4" id="KW-1185">Reference proteome</keyword>
<dbReference type="Gene3D" id="2.60.120.560">
    <property type="entry name" value="Exo-inulinase, domain 1"/>
    <property type="match status" value="1"/>
</dbReference>
<dbReference type="GO" id="GO:0016787">
    <property type="term" value="F:hydrolase activity"/>
    <property type="evidence" value="ECO:0007669"/>
    <property type="project" value="UniProtKB-KW"/>
</dbReference>